<dbReference type="EMBL" id="JAIRAU010000005">
    <property type="protein sequence ID" value="MBZ5709245.1"/>
    <property type="molecule type" value="Genomic_DNA"/>
</dbReference>
<dbReference type="PANTHER" id="PTHR43047:SF72">
    <property type="entry name" value="OSMOSENSING HISTIDINE PROTEIN KINASE SLN1"/>
    <property type="match status" value="1"/>
</dbReference>
<evidence type="ECO:0000313" key="9">
    <source>
        <dbReference type="Proteomes" id="UP001139031"/>
    </source>
</evidence>
<dbReference type="CDD" id="cd00082">
    <property type="entry name" value="HisKA"/>
    <property type="match status" value="1"/>
</dbReference>
<protein>
    <recommendedName>
        <fullName evidence="2">histidine kinase</fullName>
        <ecNumber evidence="2">2.7.13.3</ecNumber>
    </recommendedName>
</protein>
<dbReference type="Pfam" id="PF00072">
    <property type="entry name" value="Response_reg"/>
    <property type="match status" value="1"/>
</dbReference>
<dbReference type="InterPro" id="IPR036890">
    <property type="entry name" value="HATPase_C_sf"/>
</dbReference>
<comment type="catalytic activity">
    <reaction evidence="1">
        <text>ATP + protein L-histidine = ADP + protein N-phospho-L-histidine.</text>
        <dbReference type="EC" id="2.7.13.3"/>
    </reaction>
</comment>
<dbReference type="Gene3D" id="1.10.287.130">
    <property type="match status" value="1"/>
</dbReference>
<evidence type="ECO:0000259" key="7">
    <source>
        <dbReference type="PROSITE" id="PS50110"/>
    </source>
</evidence>
<dbReference type="Gene3D" id="3.40.50.2300">
    <property type="match status" value="1"/>
</dbReference>
<dbReference type="PROSITE" id="PS50110">
    <property type="entry name" value="RESPONSE_REGULATORY"/>
    <property type="match status" value="1"/>
</dbReference>
<keyword evidence="4" id="KW-0418">Kinase</keyword>
<feature type="domain" description="Histidine kinase" evidence="6">
    <location>
        <begin position="160"/>
        <end position="381"/>
    </location>
</feature>
<organism evidence="8 9">
    <name type="scientific">Nannocystis pusilla</name>
    <dbReference type="NCBI Taxonomy" id="889268"/>
    <lineage>
        <taxon>Bacteria</taxon>
        <taxon>Pseudomonadati</taxon>
        <taxon>Myxococcota</taxon>
        <taxon>Polyangia</taxon>
        <taxon>Nannocystales</taxon>
        <taxon>Nannocystaceae</taxon>
        <taxon>Nannocystis</taxon>
    </lineage>
</organism>
<evidence type="ECO:0000256" key="4">
    <source>
        <dbReference type="ARBA" id="ARBA00022777"/>
    </source>
</evidence>
<keyword evidence="5" id="KW-0597">Phosphoprotein</keyword>
<dbReference type="CDD" id="cd00156">
    <property type="entry name" value="REC"/>
    <property type="match status" value="1"/>
</dbReference>
<feature type="domain" description="Response regulatory" evidence="7">
    <location>
        <begin position="6"/>
        <end position="123"/>
    </location>
</feature>
<evidence type="ECO:0000313" key="8">
    <source>
        <dbReference type="EMBL" id="MBZ5709245.1"/>
    </source>
</evidence>
<dbReference type="Pfam" id="PF02518">
    <property type="entry name" value="HATPase_c"/>
    <property type="match status" value="1"/>
</dbReference>
<evidence type="ECO:0000259" key="6">
    <source>
        <dbReference type="PROSITE" id="PS50109"/>
    </source>
</evidence>
<evidence type="ECO:0000256" key="1">
    <source>
        <dbReference type="ARBA" id="ARBA00000085"/>
    </source>
</evidence>
<dbReference type="Gene3D" id="3.30.565.10">
    <property type="entry name" value="Histidine kinase-like ATPase, C-terminal domain"/>
    <property type="match status" value="1"/>
</dbReference>
<dbReference type="EC" id="2.7.13.3" evidence="2"/>
<dbReference type="InterPro" id="IPR001789">
    <property type="entry name" value="Sig_transdc_resp-reg_receiver"/>
</dbReference>
<dbReference type="InterPro" id="IPR003661">
    <property type="entry name" value="HisK_dim/P_dom"/>
</dbReference>
<dbReference type="InterPro" id="IPR011006">
    <property type="entry name" value="CheY-like_superfamily"/>
</dbReference>
<sequence>MRQRISVLLVEDDEDDFIMTQALLSEIDEPDCSLTWAQTFEEGLQRLVDGSFDVCLLDYALGDRTGMELLAQSASAGVEVPIIFLTAQDQRRLDVEATGLGAADYLVKSQIRADLLERSIRYALERARSISALRLLNRELELTRDQAVRANQAKNDLLTAVSQAYRESLGTIIACTDAIEARLDGRDAVAEGYARDAREACSTLARLLSDVLDLSTSASEEPAVQLRPTALAPFVQEVVAAIRPLVGHNDNTLEVSCADDVGSIETDPAHLRRVLLTLLGNTCKFARRGRIRLSIARQPQDGVDGVELAIRASGLWMTSAQLELLFASIPQADAGVAPRGDWAESGISGSRRVCRLLGGELFVETEGVRRSVLRVWVPDGRAVGGEHRPA</sequence>
<gene>
    <name evidence="8" type="ORF">K7C98_08225</name>
</gene>
<dbReference type="PROSITE" id="PS50109">
    <property type="entry name" value="HIS_KIN"/>
    <property type="match status" value="1"/>
</dbReference>
<keyword evidence="9" id="KW-1185">Reference proteome</keyword>
<reference evidence="8" key="1">
    <citation type="submission" date="2021-08" db="EMBL/GenBank/DDBJ databases">
        <authorList>
            <person name="Stevens D.C."/>
        </authorList>
    </citation>
    <scope>NUCLEOTIDE SEQUENCE</scope>
    <source>
        <strain evidence="8">DSM 53165</strain>
    </source>
</reference>
<dbReference type="InterPro" id="IPR005467">
    <property type="entry name" value="His_kinase_dom"/>
</dbReference>
<dbReference type="Proteomes" id="UP001139031">
    <property type="component" value="Unassembled WGS sequence"/>
</dbReference>
<dbReference type="PANTHER" id="PTHR43047">
    <property type="entry name" value="TWO-COMPONENT HISTIDINE PROTEIN KINASE"/>
    <property type="match status" value="1"/>
</dbReference>
<accession>A0ABS7TLZ8</accession>
<evidence type="ECO:0000256" key="5">
    <source>
        <dbReference type="PROSITE-ProRule" id="PRU00169"/>
    </source>
</evidence>
<dbReference type="InterPro" id="IPR003594">
    <property type="entry name" value="HATPase_dom"/>
</dbReference>
<comment type="caution">
    <text evidence="8">The sequence shown here is derived from an EMBL/GenBank/DDBJ whole genome shotgun (WGS) entry which is preliminary data.</text>
</comment>
<proteinExistence type="predicted"/>
<evidence type="ECO:0000256" key="2">
    <source>
        <dbReference type="ARBA" id="ARBA00012438"/>
    </source>
</evidence>
<dbReference type="RefSeq" id="WP_224191023.1">
    <property type="nucleotide sequence ID" value="NZ_JAIRAU010000005.1"/>
</dbReference>
<dbReference type="SUPFAM" id="SSF55874">
    <property type="entry name" value="ATPase domain of HSP90 chaperone/DNA topoisomerase II/histidine kinase"/>
    <property type="match status" value="1"/>
</dbReference>
<name>A0ABS7TLZ8_9BACT</name>
<dbReference type="SMART" id="SM00448">
    <property type="entry name" value="REC"/>
    <property type="match status" value="1"/>
</dbReference>
<dbReference type="SUPFAM" id="SSF52172">
    <property type="entry name" value="CheY-like"/>
    <property type="match status" value="1"/>
</dbReference>
<keyword evidence="3" id="KW-0808">Transferase</keyword>
<feature type="modified residue" description="4-aspartylphosphate" evidence="5">
    <location>
        <position position="58"/>
    </location>
</feature>
<evidence type="ECO:0000256" key="3">
    <source>
        <dbReference type="ARBA" id="ARBA00022679"/>
    </source>
</evidence>